<name>A0A132AAV6_SARSC</name>
<dbReference type="AlphaFoldDB" id="A0A132AAV6"/>
<comment type="caution">
    <text evidence="3">The sequence shown here is derived from an EMBL/GenBank/DDBJ whole genome shotgun (WGS) entry which is preliminary data.</text>
</comment>
<accession>A0A132AAV6</accession>
<dbReference type="OrthoDB" id="205255at2759"/>
<reference evidence="3 4" key="1">
    <citation type="journal article" date="2015" name="Parasit. Vectors">
        <title>Draft genome of the scabies mite.</title>
        <authorList>
            <person name="Rider S.D.Jr."/>
            <person name="Morgan M.S."/>
            <person name="Arlian L.G."/>
        </authorList>
    </citation>
    <scope>NUCLEOTIDE SEQUENCE [LARGE SCALE GENOMIC DNA]</scope>
    <source>
        <strain evidence="3">Arlian Lab</strain>
    </source>
</reference>
<dbReference type="GO" id="GO:0016020">
    <property type="term" value="C:membrane"/>
    <property type="evidence" value="ECO:0007669"/>
    <property type="project" value="TreeGrafter"/>
</dbReference>
<keyword evidence="1" id="KW-0813">Transport</keyword>
<dbReference type="EMBL" id="JXLN01012209">
    <property type="protein sequence ID" value="KPM08112.1"/>
    <property type="molecule type" value="Genomic_DNA"/>
</dbReference>
<protein>
    <submittedName>
        <fullName evidence="3">Glycolipid transfer protein-like protein</fullName>
    </submittedName>
</protein>
<dbReference type="VEuPathDB" id="VectorBase:SSCA005663"/>
<dbReference type="PANTHER" id="PTHR10219:SF25">
    <property type="entry name" value="PLECKSTRIN HOMOLOGY DOMAIN-CONTAINING FAMILY A MEMBER 8"/>
    <property type="match status" value="1"/>
</dbReference>
<evidence type="ECO:0000259" key="2">
    <source>
        <dbReference type="Pfam" id="PF08718"/>
    </source>
</evidence>
<dbReference type="GO" id="GO:0005829">
    <property type="term" value="C:cytosol"/>
    <property type="evidence" value="ECO:0007669"/>
    <property type="project" value="TreeGrafter"/>
</dbReference>
<dbReference type="InterPro" id="IPR014830">
    <property type="entry name" value="Glycolipid_transfer_prot_dom"/>
</dbReference>
<gene>
    <name evidence="3" type="ORF">QR98_0066260</name>
</gene>
<evidence type="ECO:0000256" key="1">
    <source>
        <dbReference type="ARBA" id="ARBA00022448"/>
    </source>
</evidence>
<dbReference type="Gene3D" id="1.10.3520.10">
    <property type="entry name" value="Glycolipid transfer protein"/>
    <property type="match status" value="1"/>
</dbReference>
<organism evidence="3 4">
    <name type="scientific">Sarcoptes scabiei</name>
    <name type="common">Itch mite</name>
    <name type="synonym">Acarus scabiei</name>
    <dbReference type="NCBI Taxonomy" id="52283"/>
    <lineage>
        <taxon>Eukaryota</taxon>
        <taxon>Metazoa</taxon>
        <taxon>Ecdysozoa</taxon>
        <taxon>Arthropoda</taxon>
        <taxon>Chelicerata</taxon>
        <taxon>Arachnida</taxon>
        <taxon>Acari</taxon>
        <taxon>Acariformes</taxon>
        <taxon>Sarcoptiformes</taxon>
        <taxon>Astigmata</taxon>
        <taxon>Psoroptidia</taxon>
        <taxon>Sarcoptoidea</taxon>
        <taxon>Sarcoptidae</taxon>
        <taxon>Sarcoptinae</taxon>
        <taxon>Sarcoptes</taxon>
    </lineage>
</organism>
<feature type="domain" description="Glycolipid transfer protein" evidence="2">
    <location>
        <begin position="2"/>
        <end position="141"/>
    </location>
</feature>
<proteinExistence type="predicted"/>
<dbReference type="SUPFAM" id="SSF110004">
    <property type="entry name" value="Glycolipid transfer protein, GLTP"/>
    <property type="match status" value="1"/>
</dbReference>
<sequence length="186" mass="22090">MFGIAFKPVKIDIEGNINRLMAIFDSDPSRFRYLSSIVKYEKESIEKSNLSKTEIPIGTDSLRWLNRALLYNQFFLSYLLEDYNNVHNENDLLDLPEDLTKHFENAYERSLKKHHGWFVRKIFKCCLLAIPNRIDLLRYLGFLDLVQLNRMETRNLIRDSLDSYLKQLKSNTEIITRLLQNHGYEP</sequence>
<dbReference type="Proteomes" id="UP000616769">
    <property type="component" value="Unassembled WGS sequence"/>
</dbReference>
<dbReference type="InterPro" id="IPR036497">
    <property type="entry name" value="GLTP_sf"/>
</dbReference>
<dbReference type="PANTHER" id="PTHR10219">
    <property type="entry name" value="GLYCOLIPID TRANSFER PROTEIN-RELATED"/>
    <property type="match status" value="1"/>
</dbReference>
<dbReference type="Pfam" id="PF08718">
    <property type="entry name" value="GLTP"/>
    <property type="match status" value="1"/>
</dbReference>
<evidence type="ECO:0000313" key="3">
    <source>
        <dbReference type="EMBL" id="KPM08112.1"/>
    </source>
</evidence>
<evidence type="ECO:0000313" key="4">
    <source>
        <dbReference type="Proteomes" id="UP000616769"/>
    </source>
</evidence>
<dbReference type="GO" id="GO:1902388">
    <property type="term" value="F:ceramide 1-phosphate transfer activity"/>
    <property type="evidence" value="ECO:0007669"/>
    <property type="project" value="TreeGrafter"/>
</dbReference>
<dbReference type="GO" id="GO:1902387">
    <property type="term" value="F:ceramide 1-phosphate binding"/>
    <property type="evidence" value="ECO:0007669"/>
    <property type="project" value="TreeGrafter"/>
</dbReference>